<reference evidence="3 4" key="1">
    <citation type="submission" date="2016-10" db="EMBL/GenBank/DDBJ databases">
        <authorList>
            <person name="de Groot N.N."/>
        </authorList>
    </citation>
    <scope>NUCLEOTIDE SEQUENCE [LARGE SCALE GENOMIC DNA]</scope>
    <source>
        <strain evidence="3 4">DSM 19182</strain>
    </source>
</reference>
<evidence type="ECO:0000313" key="5">
    <source>
        <dbReference type="Proteomes" id="UP000321425"/>
    </source>
</evidence>
<dbReference type="RefSeq" id="WP_091488995.1">
    <property type="nucleotide sequence ID" value="NZ_BJUX01000024.1"/>
</dbReference>
<evidence type="ECO:0000313" key="3">
    <source>
        <dbReference type="EMBL" id="SEM10908.1"/>
    </source>
</evidence>
<dbReference type="EMBL" id="FOBL01000026">
    <property type="protein sequence ID" value="SEM10908.1"/>
    <property type="molecule type" value="Genomic_DNA"/>
</dbReference>
<feature type="transmembrane region" description="Helical" evidence="1">
    <location>
        <begin position="7"/>
        <end position="23"/>
    </location>
</feature>
<keyword evidence="1" id="KW-0472">Membrane</keyword>
<proteinExistence type="predicted"/>
<keyword evidence="5" id="KW-1185">Reference proteome</keyword>
<dbReference type="OrthoDB" id="9961904at2"/>
<evidence type="ECO:0000256" key="1">
    <source>
        <dbReference type="SAM" id="Phobius"/>
    </source>
</evidence>
<feature type="transmembrane region" description="Helical" evidence="1">
    <location>
        <begin position="29"/>
        <end position="48"/>
    </location>
</feature>
<dbReference type="Proteomes" id="UP000321425">
    <property type="component" value="Unassembled WGS sequence"/>
</dbReference>
<reference evidence="2 5" key="2">
    <citation type="submission" date="2019-07" db="EMBL/GenBank/DDBJ databases">
        <title>Whole genome shotgun sequence of Alkalibacterium putridalgicola NBRC 103243.</title>
        <authorList>
            <person name="Hosoyama A."/>
            <person name="Uohara A."/>
            <person name="Ohji S."/>
            <person name="Ichikawa N."/>
        </authorList>
    </citation>
    <scope>NUCLEOTIDE SEQUENCE [LARGE SCALE GENOMIC DNA]</scope>
    <source>
        <strain evidence="2 5">NBRC 103243</strain>
    </source>
</reference>
<gene>
    <name evidence="2" type="ORF">APU01nite_18760</name>
    <name evidence="3" type="ORF">SAMN04488100_1269</name>
</gene>
<dbReference type="STRING" id="426703.SAMN04488100_1269"/>
<keyword evidence="1" id="KW-0812">Transmembrane</keyword>
<organism evidence="3 4">
    <name type="scientific">Alkalibacterium putridalgicola</name>
    <dbReference type="NCBI Taxonomy" id="426703"/>
    <lineage>
        <taxon>Bacteria</taxon>
        <taxon>Bacillati</taxon>
        <taxon>Bacillota</taxon>
        <taxon>Bacilli</taxon>
        <taxon>Lactobacillales</taxon>
        <taxon>Carnobacteriaceae</taxon>
        <taxon>Alkalibacterium</taxon>
    </lineage>
</organism>
<keyword evidence="1" id="KW-1133">Transmembrane helix</keyword>
<name>A0A1H7VQ50_9LACT</name>
<dbReference type="AlphaFoldDB" id="A0A1H7VQ50"/>
<dbReference type="Proteomes" id="UP000198548">
    <property type="component" value="Unassembled WGS sequence"/>
</dbReference>
<protein>
    <submittedName>
        <fullName evidence="3">Uncharacterized protein</fullName>
    </submittedName>
</protein>
<evidence type="ECO:0000313" key="2">
    <source>
        <dbReference type="EMBL" id="GEK89837.1"/>
    </source>
</evidence>
<sequence>MSNRDANLIGLKIGLTVFVILMLPQADTVWWMILLIGTIQGVGTFTILDKVLERFHTDEYNEKQR</sequence>
<evidence type="ECO:0000313" key="4">
    <source>
        <dbReference type="Proteomes" id="UP000198548"/>
    </source>
</evidence>
<dbReference type="EMBL" id="BJUX01000024">
    <property type="protein sequence ID" value="GEK89837.1"/>
    <property type="molecule type" value="Genomic_DNA"/>
</dbReference>
<accession>A0A1H7VQ50</accession>